<dbReference type="GO" id="GO:0003729">
    <property type="term" value="F:mRNA binding"/>
    <property type="evidence" value="ECO:0007669"/>
    <property type="project" value="TreeGrafter"/>
</dbReference>
<feature type="domain" description="Large ribosomal subunit protein bL12 C-terminal" evidence="6">
    <location>
        <begin position="59"/>
        <end position="125"/>
    </location>
</feature>
<dbReference type="PANTHER" id="PTHR45987">
    <property type="entry name" value="39S RIBOSOMAL PROTEIN L12"/>
    <property type="match status" value="1"/>
</dbReference>
<dbReference type="GO" id="GO:0003735">
    <property type="term" value="F:structural constituent of ribosome"/>
    <property type="evidence" value="ECO:0007669"/>
    <property type="project" value="InterPro"/>
</dbReference>
<dbReference type="InterPro" id="IPR014719">
    <property type="entry name" value="Ribosomal_bL12_C/ClpS-like"/>
</dbReference>
<dbReference type="InterPro" id="IPR008932">
    <property type="entry name" value="Ribosomal_bL12_oligo"/>
</dbReference>
<evidence type="ECO:0000256" key="1">
    <source>
        <dbReference type="ARBA" id="ARBA00007197"/>
    </source>
</evidence>
<dbReference type="KEGG" id="zal:AZF00_02105"/>
<organism evidence="8 9">
    <name type="scientific">Zhongshania aliphaticivorans</name>
    <dbReference type="NCBI Taxonomy" id="1470434"/>
    <lineage>
        <taxon>Bacteria</taxon>
        <taxon>Pseudomonadati</taxon>
        <taxon>Pseudomonadota</taxon>
        <taxon>Gammaproteobacteria</taxon>
        <taxon>Cellvibrionales</taxon>
        <taxon>Spongiibacteraceae</taxon>
        <taxon>Zhongshania</taxon>
    </lineage>
</organism>
<comment type="subunit">
    <text evidence="4">Homodimer. Part of the ribosomal stalk of the 50S ribosomal subunit. Forms a multimeric L10(L12)X complex, where L10 forms an elongated spine to which 2 to 4 L12 dimers bind in a sequential fashion. Binds GTP-bound translation factors.</text>
</comment>
<evidence type="ECO:0000256" key="2">
    <source>
        <dbReference type="ARBA" id="ARBA00022980"/>
    </source>
</evidence>
<dbReference type="Gene3D" id="3.30.1390.10">
    <property type="match status" value="1"/>
</dbReference>
<evidence type="ECO:0000313" key="9">
    <source>
        <dbReference type="Proteomes" id="UP000074119"/>
    </source>
</evidence>
<dbReference type="GO" id="GO:0022625">
    <property type="term" value="C:cytosolic large ribosomal subunit"/>
    <property type="evidence" value="ECO:0007669"/>
    <property type="project" value="TreeGrafter"/>
</dbReference>
<dbReference type="SUPFAM" id="SSF54736">
    <property type="entry name" value="ClpS-like"/>
    <property type="match status" value="1"/>
</dbReference>
<evidence type="ECO:0000256" key="5">
    <source>
        <dbReference type="SAM" id="MobiDB-lite"/>
    </source>
</evidence>
<dbReference type="InterPro" id="IPR036235">
    <property type="entry name" value="Ribosomal_bL12_oligo_N_sf"/>
</dbReference>
<feature type="compositionally biased region" description="Basic and acidic residues" evidence="5">
    <location>
        <begin position="102"/>
        <end position="116"/>
    </location>
</feature>
<dbReference type="CDD" id="cd00387">
    <property type="entry name" value="Ribosomal_L7_L12"/>
    <property type="match status" value="1"/>
</dbReference>
<feature type="region of interest" description="Disordered" evidence="5">
    <location>
        <begin position="102"/>
        <end position="125"/>
    </location>
</feature>
<dbReference type="NCBIfam" id="TIGR00855">
    <property type="entry name" value="L12"/>
    <property type="match status" value="1"/>
</dbReference>
<protein>
    <recommendedName>
        <fullName evidence="4">Large ribosomal subunit protein bL12</fullName>
    </recommendedName>
</protein>
<proteinExistence type="inferred from homology"/>
<comment type="similarity">
    <text evidence="1 4">Belongs to the bacterial ribosomal protein bL12 family.</text>
</comment>
<keyword evidence="2 4" id="KW-0689">Ribosomal protein</keyword>
<dbReference type="PANTHER" id="PTHR45987:SF4">
    <property type="entry name" value="LARGE RIBOSOMAL SUBUNIT PROTEIN BL12M"/>
    <property type="match status" value="1"/>
</dbReference>
<dbReference type="Pfam" id="PF00542">
    <property type="entry name" value="Ribosomal_L12"/>
    <property type="match status" value="1"/>
</dbReference>
<name>A0A127M1R3_9GAMM</name>
<sequence length="125" mass="12671">MALSQDDILNAIAEMSVMDVVGLIEAMEEKFGVSAAAAVAAAPAAAAEAGAAAEEQTEFDVVLTAVGEKKVNVIKAVRTITGLGLKEAKELVDGAPSTIKEAASKADAETAKKELEEAGASVELK</sequence>
<dbReference type="Pfam" id="PF16320">
    <property type="entry name" value="Ribosomal_L12_N"/>
    <property type="match status" value="1"/>
</dbReference>
<accession>A0A127M1R3</accession>
<dbReference type="EMBL" id="CP014544">
    <property type="protein sequence ID" value="AMO67164.1"/>
    <property type="molecule type" value="Genomic_DNA"/>
</dbReference>
<feature type="domain" description="Large ribosomal subunit protein bL12 oligomerization" evidence="7">
    <location>
        <begin position="5"/>
        <end position="51"/>
    </location>
</feature>
<dbReference type="InterPro" id="IPR000206">
    <property type="entry name" value="Ribosomal_bL12"/>
</dbReference>
<dbReference type="HAMAP" id="MF_00368">
    <property type="entry name" value="Ribosomal_bL12"/>
    <property type="match status" value="1"/>
</dbReference>
<gene>
    <name evidence="4 8" type="primary">rplL</name>
    <name evidence="8" type="ORF">AZF00_02105</name>
</gene>
<dbReference type="FunFam" id="3.30.1390.10:FF:000001">
    <property type="entry name" value="50S ribosomal protein L7/L12"/>
    <property type="match status" value="1"/>
</dbReference>
<dbReference type="STRING" id="1470434.AZF00_02105"/>
<dbReference type="RefSeq" id="WP_008248383.1">
    <property type="nucleotide sequence ID" value="NZ_CP014544.1"/>
</dbReference>
<keyword evidence="3 4" id="KW-0687">Ribonucleoprotein</keyword>
<dbReference type="Gene3D" id="1.20.5.710">
    <property type="entry name" value="Single helix bin"/>
    <property type="match status" value="1"/>
</dbReference>
<comment type="function">
    <text evidence="4">Forms part of the ribosomal stalk which helps the ribosome interact with GTP-bound translation factors. Is thus essential for accurate translation.</text>
</comment>
<evidence type="ECO:0000313" key="8">
    <source>
        <dbReference type="EMBL" id="AMO67164.1"/>
    </source>
</evidence>
<evidence type="ECO:0000259" key="7">
    <source>
        <dbReference type="Pfam" id="PF16320"/>
    </source>
</evidence>
<dbReference type="InterPro" id="IPR013823">
    <property type="entry name" value="Ribosomal_bL12_C"/>
</dbReference>
<dbReference type="GO" id="GO:0006412">
    <property type="term" value="P:translation"/>
    <property type="evidence" value="ECO:0007669"/>
    <property type="project" value="UniProtKB-UniRule"/>
</dbReference>
<dbReference type="SUPFAM" id="SSF48300">
    <property type="entry name" value="Ribosomal protein L7/12, oligomerisation (N-terminal) domain"/>
    <property type="match status" value="1"/>
</dbReference>
<evidence type="ECO:0000256" key="4">
    <source>
        <dbReference type="HAMAP-Rule" id="MF_00368"/>
    </source>
</evidence>
<dbReference type="AlphaFoldDB" id="A0A127M1R3"/>
<evidence type="ECO:0000256" key="3">
    <source>
        <dbReference type="ARBA" id="ARBA00023274"/>
    </source>
</evidence>
<dbReference type="Proteomes" id="UP000074119">
    <property type="component" value="Chromosome"/>
</dbReference>
<evidence type="ECO:0000259" key="6">
    <source>
        <dbReference type="Pfam" id="PF00542"/>
    </source>
</evidence>
<reference evidence="8 9" key="1">
    <citation type="submission" date="2015-12" db="EMBL/GenBank/DDBJ databases">
        <authorList>
            <person name="Shamseldin A."/>
            <person name="Moawad H."/>
            <person name="Abd El-Rahim W.M."/>
            <person name="Sadowsky M.J."/>
        </authorList>
    </citation>
    <scope>NUCLEOTIDE SEQUENCE [LARGE SCALE GENOMIC DNA]</scope>
    <source>
        <strain evidence="8 9">SM2</strain>
    </source>
</reference>